<dbReference type="SMART" id="SM00220">
    <property type="entry name" value="S_TKc"/>
    <property type="match status" value="1"/>
</dbReference>
<dbReference type="InterPro" id="IPR000719">
    <property type="entry name" value="Prot_kinase_dom"/>
</dbReference>
<gene>
    <name evidence="11" type="ORF">JG540_02210</name>
</gene>
<dbReference type="PANTHER" id="PTHR43289">
    <property type="entry name" value="MITOGEN-ACTIVATED PROTEIN KINASE KINASE KINASE 20-RELATED"/>
    <property type="match status" value="1"/>
</dbReference>
<keyword evidence="9" id="KW-1133">Transmembrane helix</keyword>
<dbReference type="GO" id="GO:0004674">
    <property type="term" value="F:protein serine/threonine kinase activity"/>
    <property type="evidence" value="ECO:0007669"/>
    <property type="project" value="UniProtKB-KW"/>
</dbReference>
<dbReference type="CDD" id="cd14014">
    <property type="entry name" value="STKc_PknB_like"/>
    <property type="match status" value="1"/>
</dbReference>
<dbReference type="GO" id="GO:0005524">
    <property type="term" value="F:ATP binding"/>
    <property type="evidence" value="ECO:0007669"/>
    <property type="project" value="UniProtKB-UniRule"/>
</dbReference>
<evidence type="ECO:0000256" key="8">
    <source>
        <dbReference type="SAM" id="MobiDB-lite"/>
    </source>
</evidence>
<proteinExistence type="predicted"/>
<evidence type="ECO:0000313" key="12">
    <source>
        <dbReference type="Proteomes" id="UP000595895"/>
    </source>
</evidence>
<keyword evidence="9" id="KW-0472">Membrane</keyword>
<evidence type="ECO:0000256" key="5">
    <source>
        <dbReference type="ARBA" id="ARBA00022777"/>
    </source>
</evidence>
<dbReference type="PROSITE" id="PS50011">
    <property type="entry name" value="PROTEIN_KINASE_DOM"/>
    <property type="match status" value="1"/>
</dbReference>
<feature type="transmembrane region" description="Helical" evidence="9">
    <location>
        <begin position="432"/>
        <end position="454"/>
    </location>
</feature>
<feature type="compositionally biased region" description="Low complexity" evidence="8">
    <location>
        <begin position="404"/>
        <end position="416"/>
    </location>
</feature>
<evidence type="ECO:0000256" key="9">
    <source>
        <dbReference type="SAM" id="Phobius"/>
    </source>
</evidence>
<keyword evidence="3" id="KW-0808">Transferase</keyword>
<dbReference type="Proteomes" id="UP000595895">
    <property type="component" value="Chromosome"/>
</dbReference>
<dbReference type="PANTHER" id="PTHR43289:SF6">
    <property type="entry name" value="SERINE_THREONINE-PROTEIN KINASE NEKL-3"/>
    <property type="match status" value="1"/>
</dbReference>
<dbReference type="Gene3D" id="3.30.200.20">
    <property type="entry name" value="Phosphorylase Kinase, domain 1"/>
    <property type="match status" value="1"/>
</dbReference>
<evidence type="ECO:0000259" key="10">
    <source>
        <dbReference type="PROSITE" id="PS50011"/>
    </source>
</evidence>
<dbReference type="InterPro" id="IPR011009">
    <property type="entry name" value="Kinase-like_dom_sf"/>
</dbReference>
<keyword evidence="4 7" id="KW-0547">Nucleotide-binding</keyword>
<dbReference type="EMBL" id="CP066802">
    <property type="protein sequence ID" value="QQM67716.1"/>
    <property type="molecule type" value="Genomic_DNA"/>
</dbReference>
<accession>A0A7T7MA36</accession>
<dbReference type="InterPro" id="IPR008271">
    <property type="entry name" value="Ser/Thr_kinase_AS"/>
</dbReference>
<dbReference type="Pfam" id="PF00069">
    <property type="entry name" value="Pkinase"/>
    <property type="match status" value="1"/>
</dbReference>
<dbReference type="AlphaFoldDB" id="A0A7T7MA36"/>
<evidence type="ECO:0000256" key="4">
    <source>
        <dbReference type="ARBA" id="ARBA00022741"/>
    </source>
</evidence>
<protein>
    <recommendedName>
        <fullName evidence="1">non-specific serine/threonine protein kinase</fullName>
        <ecNumber evidence="1">2.7.11.1</ecNumber>
    </recommendedName>
</protein>
<sequence>MFERSRPVPPDIPGASYVRFLGAGGFADVFLYHQESPSRDVAVKVIRFEAQTEAQSRFKHETDTMALFSSHPSVVSVFDAGQTKDGRGYIVMEFCPPPHLGQLCRQEPPSLDRVLKYAVNIGSAVETIHRSGYLHRDIKPANILLTPFKRPVLTDFGIAVPIEAQVVDDEFGGASPPWAPYEQQLANTALTPAADVYALGATVYNLLTGHPPHVDPGKGAQNERSDMLRRAQRGDILPISRADVPEQLRRVLRTAMAPRPVDRYQTVLSLVRDLQKVQRDQNLAVTEADIMEQSLVASAQTGEADHTVLRPVTSIDPYQGTQDSMVADATRFKPRIIVPQPEPDERTSADTLRGHPQSGQALPVEGPLFGGGLAPAAESTGRQRTQDFRHSTTASPLPGPEPEPAAAAAQAPGDGVAPREDEAVSPPSRRSVLGLVAAAVLVLAVAGVAVWSVLRDEGGTHQVQSTASPEADVVGPGGEVARDAGVTNLQLAANGKQVTVTWDYDGPQGATFLYSVVDPAAEQQVQETSEHSVTVDALPGRTCVQVVARSASGSSSVPVTACQETP</sequence>
<keyword evidence="6 7" id="KW-0067">ATP-binding</keyword>
<evidence type="ECO:0000256" key="3">
    <source>
        <dbReference type="ARBA" id="ARBA00022679"/>
    </source>
</evidence>
<keyword evidence="5 11" id="KW-0418">Kinase</keyword>
<keyword evidence="12" id="KW-1185">Reference proteome</keyword>
<dbReference type="KEGG" id="awe:JG540_02210"/>
<evidence type="ECO:0000256" key="6">
    <source>
        <dbReference type="ARBA" id="ARBA00022840"/>
    </source>
</evidence>
<dbReference type="PROSITE" id="PS00108">
    <property type="entry name" value="PROTEIN_KINASE_ST"/>
    <property type="match status" value="1"/>
</dbReference>
<dbReference type="SUPFAM" id="SSF56112">
    <property type="entry name" value="Protein kinase-like (PK-like)"/>
    <property type="match status" value="1"/>
</dbReference>
<feature type="domain" description="Protein kinase" evidence="10">
    <location>
        <begin position="15"/>
        <end position="283"/>
    </location>
</feature>
<reference evidence="11 12" key="1">
    <citation type="submission" date="2020-12" db="EMBL/GenBank/DDBJ databases">
        <authorList>
            <person name="Zhou J."/>
        </authorList>
    </citation>
    <scope>NUCLEOTIDE SEQUENCE [LARGE SCALE GENOMIC DNA]</scope>
    <source>
        <strain evidence="11 12">CCUG 61299</strain>
    </source>
</reference>
<feature type="region of interest" description="Disordered" evidence="8">
    <location>
        <begin position="333"/>
        <end position="426"/>
    </location>
</feature>
<dbReference type="Gene3D" id="1.10.510.10">
    <property type="entry name" value="Transferase(Phosphotransferase) domain 1"/>
    <property type="match status" value="1"/>
</dbReference>
<name>A0A7T7MA36_9ACTO</name>
<evidence type="ECO:0000256" key="7">
    <source>
        <dbReference type="PROSITE-ProRule" id="PRU10141"/>
    </source>
</evidence>
<organism evidence="11 12">
    <name type="scientific">Actinomyces weissii</name>
    <dbReference type="NCBI Taxonomy" id="675090"/>
    <lineage>
        <taxon>Bacteria</taxon>
        <taxon>Bacillati</taxon>
        <taxon>Actinomycetota</taxon>
        <taxon>Actinomycetes</taxon>
        <taxon>Actinomycetales</taxon>
        <taxon>Actinomycetaceae</taxon>
        <taxon>Actinomyces</taxon>
    </lineage>
</organism>
<dbReference type="RefSeq" id="WP_200276641.1">
    <property type="nucleotide sequence ID" value="NZ_CP066802.1"/>
</dbReference>
<keyword evidence="9" id="KW-0812">Transmembrane</keyword>
<dbReference type="PROSITE" id="PS00107">
    <property type="entry name" value="PROTEIN_KINASE_ATP"/>
    <property type="match status" value="1"/>
</dbReference>
<evidence type="ECO:0000256" key="1">
    <source>
        <dbReference type="ARBA" id="ARBA00012513"/>
    </source>
</evidence>
<dbReference type="EC" id="2.7.11.1" evidence="1"/>
<dbReference type="InterPro" id="IPR017441">
    <property type="entry name" value="Protein_kinase_ATP_BS"/>
</dbReference>
<evidence type="ECO:0000256" key="2">
    <source>
        <dbReference type="ARBA" id="ARBA00022527"/>
    </source>
</evidence>
<keyword evidence="2 11" id="KW-0723">Serine/threonine-protein kinase</keyword>
<evidence type="ECO:0000313" key="11">
    <source>
        <dbReference type="EMBL" id="QQM67716.1"/>
    </source>
</evidence>
<feature type="binding site" evidence="7">
    <location>
        <position position="44"/>
    </location>
    <ligand>
        <name>ATP</name>
        <dbReference type="ChEBI" id="CHEBI:30616"/>
    </ligand>
</feature>